<reference evidence="1" key="1">
    <citation type="submission" date="2022-08" db="EMBL/GenBank/DDBJ databases">
        <title>Genome Sequence of Fusarium decemcellulare.</title>
        <authorList>
            <person name="Buettner E."/>
        </authorList>
    </citation>
    <scope>NUCLEOTIDE SEQUENCE</scope>
    <source>
        <strain evidence="1">Babe19</strain>
    </source>
</reference>
<sequence>MVTSMTRQGRTTLRPSEGTCAKYFWQDLADGPLHVCTSAQCHGQPHINGRNCWDRTLSNVLNHWAPGTPEFDKKPECLPLRSEFLHVDADIVRALILMAASSDYHPKRQRTDTRDLDIASVAINQQIIKRTDKPNITVLHF</sequence>
<evidence type="ECO:0000313" key="2">
    <source>
        <dbReference type="Proteomes" id="UP001148629"/>
    </source>
</evidence>
<keyword evidence="2" id="KW-1185">Reference proteome</keyword>
<protein>
    <submittedName>
        <fullName evidence="1">Uncharacterized protein</fullName>
    </submittedName>
</protein>
<gene>
    <name evidence="1" type="ORF">NM208_g13729</name>
</gene>
<dbReference type="Proteomes" id="UP001148629">
    <property type="component" value="Unassembled WGS sequence"/>
</dbReference>
<proteinExistence type="predicted"/>
<accession>A0ACC1RKK8</accession>
<comment type="caution">
    <text evidence="1">The sequence shown here is derived from an EMBL/GenBank/DDBJ whole genome shotgun (WGS) entry which is preliminary data.</text>
</comment>
<dbReference type="EMBL" id="JANRMS010002914">
    <property type="protein sequence ID" value="KAJ3520382.1"/>
    <property type="molecule type" value="Genomic_DNA"/>
</dbReference>
<organism evidence="1 2">
    <name type="scientific">Fusarium decemcellulare</name>
    <dbReference type="NCBI Taxonomy" id="57161"/>
    <lineage>
        <taxon>Eukaryota</taxon>
        <taxon>Fungi</taxon>
        <taxon>Dikarya</taxon>
        <taxon>Ascomycota</taxon>
        <taxon>Pezizomycotina</taxon>
        <taxon>Sordariomycetes</taxon>
        <taxon>Hypocreomycetidae</taxon>
        <taxon>Hypocreales</taxon>
        <taxon>Nectriaceae</taxon>
        <taxon>Fusarium</taxon>
        <taxon>Fusarium decemcellulare species complex</taxon>
    </lineage>
</organism>
<name>A0ACC1RKK8_9HYPO</name>
<evidence type="ECO:0000313" key="1">
    <source>
        <dbReference type="EMBL" id="KAJ3520382.1"/>
    </source>
</evidence>